<evidence type="ECO:0000313" key="8">
    <source>
        <dbReference type="EMBL" id="BEQ15798.1"/>
    </source>
</evidence>
<keyword evidence="3" id="KW-0949">S-adenosyl-L-methionine</keyword>
<keyword evidence="6" id="KW-0411">Iron-sulfur</keyword>
<dbReference type="Proteomes" id="UP001366166">
    <property type="component" value="Chromosome"/>
</dbReference>
<gene>
    <name evidence="8" type="ORF">FAK_28640</name>
</gene>
<dbReference type="InterPro" id="IPR034457">
    <property type="entry name" value="Organic_radical-activating"/>
</dbReference>
<dbReference type="PANTHER" id="PTHR30352:SF5">
    <property type="entry name" value="PYRUVATE FORMATE-LYASE 1-ACTIVATING ENZYME"/>
    <property type="match status" value="1"/>
</dbReference>
<dbReference type="GO" id="GO:0051539">
    <property type="term" value="F:4 iron, 4 sulfur cluster binding"/>
    <property type="evidence" value="ECO:0007669"/>
    <property type="project" value="UniProtKB-KW"/>
</dbReference>
<keyword evidence="4" id="KW-0479">Metal-binding</keyword>
<dbReference type="SUPFAM" id="SSF102114">
    <property type="entry name" value="Radical SAM enzymes"/>
    <property type="match status" value="1"/>
</dbReference>
<dbReference type="PROSITE" id="PS51918">
    <property type="entry name" value="RADICAL_SAM"/>
    <property type="match status" value="1"/>
</dbReference>
<keyword evidence="2" id="KW-0004">4Fe-4S</keyword>
<keyword evidence="5" id="KW-0408">Iron</keyword>
<sequence length="422" mass="45760">MSTPRLLYADGQGNILDHPGMGMAGSAGGRWEPVAENQCIPLPPGSELFLLPGRLPVGVDENGGFEVLERDPANGAAKVSAVAAFLAPAHTATLWSAFQTQAGAPVLPLFAYAAVGLSKERLVATAIRVDPLPRQDPDKFPPPQRLQEAGRRLLRKFRHNRLMQHLGHCAMGYGCPAARNLMLGRWEAPLPTAGTCNASCLGCISSQPEGPFPVTQERIAFTPTVEEVVEVAMHHFSTALDPLVSYGQGCEGEPLTQGELLEESIRCIHQRVPQGTINLNSNGSLPDVVARLMDAGLSSIRVSVNSLIRERHQAYYQPRGWSLADAVESIKVVKAAGGHASLNLLTMPGVTDRPEEAQAIADLVAETGLDLIQWRNLNIDPEIYLRTLGLTPPQERLGIAEMIDGLRRRFPRLKHGYFNPKL</sequence>
<dbReference type="GO" id="GO:0046872">
    <property type="term" value="F:metal ion binding"/>
    <property type="evidence" value="ECO:0007669"/>
    <property type="project" value="UniProtKB-KW"/>
</dbReference>
<evidence type="ECO:0000256" key="2">
    <source>
        <dbReference type="ARBA" id="ARBA00022485"/>
    </source>
</evidence>
<dbReference type="Gene3D" id="3.20.20.70">
    <property type="entry name" value="Aldolase class I"/>
    <property type="match status" value="1"/>
</dbReference>
<dbReference type="PANTHER" id="PTHR30352">
    <property type="entry name" value="PYRUVATE FORMATE-LYASE-ACTIVATING ENZYME"/>
    <property type="match status" value="1"/>
</dbReference>
<dbReference type="RefSeq" id="WP_338600746.1">
    <property type="nucleotide sequence ID" value="NZ_AP028679.1"/>
</dbReference>
<dbReference type="Pfam" id="PF04055">
    <property type="entry name" value="Radical_SAM"/>
    <property type="match status" value="1"/>
</dbReference>
<evidence type="ECO:0000256" key="6">
    <source>
        <dbReference type="ARBA" id="ARBA00023014"/>
    </source>
</evidence>
<evidence type="ECO:0000313" key="9">
    <source>
        <dbReference type="Proteomes" id="UP001366166"/>
    </source>
</evidence>
<accession>A0AAU9EF60</accession>
<evidence type="ECO:0000256" key="5">
    <source>
        <dbReference type="ARBA" id="ARBA00023004"/>
    </source>
</evidence>
<reference evidence="9" key="1">
    <citation type="journal article" date="2023" name="Arch. Microbiol.">
        <title>Desulfoferula mesophilus gen. nov. sp. nov., a mesophilic sulfate-reducing bacterium isolated from a brackish lake sediment.</title>
        <authorList>
            <person name="Watanabe T."/>
            <person name="Yabe T."/>
            <person name="Tsuji J.M."/>
            <person name="Fukui M."/>
        </authorList>
    </citation>
    <scope>NUCLEOTIDE SEQUENCE [LARGE SCALE GENOMIC DNA]</scope>
    <source>
        <strain evidence="9">12FAK</strain>
    </source>
</reference>
<keyword evidence="9" id="KW-1185">Reference proteome</keyword>
<dbReference type="SFLD" id="SFLDS00029">
    <property type="entry name" value="Radical_SAM"/>
    <property type="match status" value="1"/>
</dbReference>
<comment type="cofactor">
    <cofactor evidence="1">
        <name>[4Fe-4S] cluster</name>
        <dbReference type="ChEBI" id="CHEBI:49883"/>
    </cofactor>
</comment>
<proteinExistence type="predicted"/>
<evidence type="ECO:0000256" key="1">
    <source>
        <dbReference type="ARBA" id="ARBA00001966"/>
    </source>
</evidence>
<dbReference type="SFLD" id="SFLDG01109">
    <property type="entry name" value="Uncharacterised_Radical_SAM_Su"/>
    <property type="match status" value="1"/>
</dbReference>
<name>A0AAU9EF60_9BACT</name>
<protein>
    <submittedName>
        <fullName evidence="8">Radical SAM protein</fullName>
    </submittedName>
</protein>
<dbReference type="CDD" id="cd01335">
    <property type="entry name" value="Radical_SAM"/>
    <property type="match status" value="1"/>
</dbReference>
<dbReference type="EMBL" id="AP028679">
    <property type="protein sequence ID" value="BEQ15798.1"/>
    <property type="molecule type" value="Genomic_DNA"/>
</dbReference>
<evidence type="ECO:0000256" key="3">
    <source>
        <dbReference type="ARBA" id="ARBA00022691"/>
    </source>
</evidence>
<dbReference type="InterPro" id="IPR013785">
    <property type="entry name" value="Aldolase_TIM"/>
</dbReference>
<evidence type="ECO:0000256" key="4">
    <source>
        <dbReference type="ARBA" id="ARBA00022723"/>
    </source>
</evidence>
<dbReference type="KEGG" id="dmp:FAK_28640"/>
<dbReference type="AlphaFoldDB" id="A0AAU9EF60"/>
<dbReference type="InterPro" id="IPR058240">
    <property type="entry name" value="rSAM_sf"/>
</dbReference>
<evidence type="ECO:0000259" key="7">
    <source>
        <dbReference type="PROSITE" id="PS51918"/>
    </source>
</evidence>
<dbReference type="GO" id="GO:0003824">
    <property type="term" value="F:catalytic activity"/>
    <property type="evidence" value="ECO:0007669"/>
    <property type="project" value="InterPro"/>
</dbReference>
<dbReference type="InterPro" id="IPR007197">
    <property type="entry name" value="rSAM"/>
</dbReference>
<feature type="domain" description="Radical SAM core" evidence="7">
    <location>
        <begin position="182"/>
        <end position="421"/>
    </location>
</feature>
<organism evidence="8 9">
    <name type="scientific">Desulfoferula mesophila</name>
    <dbReference type="NCBI Taxonomy" id="3058419"/>
    <lineage>
        <taxon>Bacteria</taxon>
        <taxon>Pseudomonadati</taxon>
        <taxon>Thermodesulfobacteriota</taxon>
        <taxon>Desulfarculia</taxon>
        <taxon>Desulfarculales</taxon>
        <taxon>Desulfarculaceae</taxon>
        <taxon>Desulfoferula</taxon>
    </lineage>
</organism>